<name>A0AAV4MHG4_9ARAC</name>
<protein>
    <submittedName>
        <fullName evidence="1">Uncharacterized protein</fullName>
    </submittedName>
</protein>
<accession>A0AAV4MHG4</accession>
<dbReference type="AlphaFoldDB" id="A0AAV4MHG4"/>
<dbReference type="Proteomes" id="UP001054837">
    <property type="component" value="Unassembled WGS sequence"/>
</dbReference>
<sequence>MNRNPTRGAGNLYNGALEGTTTQRYSIPNHVPFSVTVPSSEVPQIPSSLRIRMRPESLSALHYQHAPILSGLCVECSLV</sequence>
<comment type="caution">
    <text evidence="1">The sequence shown here is derived from an EMBL/GenBank/DDBJ whole genome shotgun (WGS) entry which is preliminary data.</text>
</comment>
<evidence type="ECO:0000313" key="2">
    <source>
        <dbReference type="Proteomes" id="UP001054837"/>
    </source>
</evidence>
<gene>
    <name evidence="1" type="ORF">CDAR_568861</name>
</gene>
<proteinExistence type="predicted"/>
<reference evidence="1 2" key="1">
    <citation type="submission" date="2021-06" db="EMBL/GenBank/DDBJ databases">
        <title>Caerostris darwini draft genome.</title>
        <authorList>
            <person name="Kono N."/>
            <person name="Arakawa K."/>
        </authorList>
    </citation>
    <scope>NUCLEOTIDE SEQUENCE [LARGE SCALE GENOMIC DNA]</scope>
</reference>
<keyword evidence="2" id="KW-1185">Reference proteome</keyword>
<evidence type="ECO:0000313" key="1">
    <source>
        <dbReference type="EMBL" id="GIX71295.1"/>
    </source>
</evidence>
<organism evidence="1 2">
    <name type="scientific">Caerostris darwini</name>
    <dbReference type="NCBI Taxonomy" id="1538125"/>
    <lineage>
        <taxon>Eukaryota</taxon>
        <taxon>Metazoa</taxon>
        <taxon>Ecdysozoa</taxon>
        <taxon>Arthropoda</taxon>
        <taxon>Chelicerata</taxon>
        <taxon>Arachnida</taxon>
        <taxon>Araneae</taxon>
        <taxon>Araneomorphae</taxon>
        <taxon>Entelegynae</taxon>
        <taxon>Araneoidea</taxon>
        <taxon>Araneidae</taxon>
        <taxon>Caerostris</taxon>
    </lineage>
</organism>
<dbReference type="EMBL" id="BPLQ01000433">
    <property type="protein sequence ID" value="GIX71295.1"/>
    <property type="molecule type" value="Genomic_DNA"/>
</dbReference>